<keyword evidence="1" id="KW-0677">Repeat</keyword>
<name>A0AAV5BLK5_ELECO</name>
<comment type="caution">
    <text evidence="4">The sequence shown here is derived from an EMBL/GenBank/DDBJ whole genome shotgun (WGS) entry which is preliminary data.</text>
</comment>
<evidence type="ECO:0000313" key="5">
    <source>
        <dbReference type="Proteomes" id="UP001054889"/>
    </source>
</evidence>
<dbReference type="EMBL" id="BQKI01000001">
    <property type="protein sequence ID" value="GJM87208.1"/>
    <property type="molecule type" value="Genomic_DNA"/>
</dbReference>
<reference evidence="4" key="2">
    <citation type="submission" date="2021-12" db="EMBL/GenBank/DDBJ databases">
        <title>Resequencing data analysis of finger millet.</title>
        <authorList>
            <person name="Hatakeyama M."/>
            <person name="Aluri S."/>
            <person name="Balachadran M.T."/>
            <person name="Sivarajan S.R."/>
            <person name="Poveda L."/>
            <person name="Shimizu-Inatsugi R."/>
            <person name="Schlapbach R."/>
            <person name="Sreeman S.M."/>
            <person name="Shimizu K.K."/>
        </authorList>
    </citation>
    <scope>NUCLEOTIDE SEQUENCE</scope>
</reference>
<organism evidence="4 5">
    <name type="scientific">Eleusine coracana subsp. coracana</name>
    <dbReference type="NCBI Taxonomy" id="191504"/>
    <lineage>
        <taxon>Eukaryota</taxon>
        <taxon>Viridiplantae</taxon>
        <taxon>Streptophyta</taxon>
        <taxon>Embryophyta</taxon>
        <taxon>Tracheophyta</taxon>
        <taxon>Spermatophyta</taxon>
        <taxon>Magnoliopsida</taxon>
        <taxon>Liliopsida</taxon>
        <taxon>Poales</taxon>
        <taxon>Poaceae</taxon>
        <taxon>PACMAD clade</taxon>
        <taxon>Chloridoideae</taxon>
        <taxon>Cynodonteae</taxon>
        <taxon>Eleusininae</taxon>
        <taxon>Eleusine</taxon>
    </lineage>
</organism>
<dbReference type="FunFam" id="1.25.40.10:FF:000090">
    <property type="entry name" value="Pentatricopeptide repeat-containing protein, chloroplastic"/>
    <property type="match status" value="1"/>
</dbReference>
<evidence type="ECO:0000256" key="1">
    <source>
        <dbReference type="ARBA" id="ARBA00022737"/>
    </source>
</evidence>
<dbReference type="Gene3D" id="1.25.40.10">
    <property type="entry name" value="Tetratricopeptide repeat domain"/>
    <property type="match status" value="5"/>
</dbReference>
<keyword evidence="2" id="KW-0809">Transit peptide</keyword>
<evidence type="ECO:0000256" key="3">
    <source>
        <dbReference type="PROSITE-ProRule" id="PRU00708"/>
    </source>
</evidence>
<evidence type="ECO:0000256" key="2">
    <source>
        <dbReference type="ARBA" id="ARBA00022946"/>
    </source>
</evidence>
<evidence type="ECO:0008006" key="6">
    <source>
        <dbReference type="Google" id="ProtNLM"/>
    </source>
</evidence>
<gene>
    <name evidence="4" type="primary">ga03140</name>
    <name evidence="4" type="ORF">PR202_ga03140</name>
</gene>
<dbReference type="PANTHER" id="PTHR47926:SF342">
    <property type="entry name" value="TETRATRICOPEPTIDE-LIKE HELICAL DOMAIN-CONTAINING PROTEIN-RELATED"/>
    <property type="match status" value="1"/>
</dbReference>
<proteinExistence type="predicted"/>
<dbReference type="InterPro" id="IPR046960">
    <property type="entry name" value="PPR_At4g14850-like_plant"/>
</dbReference>
<dbReference type="Proteomes" id="UP001054889">
    <property type="component" value="Unassembled WGS sequence"/>
</dbReference>
<dbReference type="Pfam" id="PF20431">
    <property type="entry name" value="E_motif"/>
    <property type="match status" value="1"/>
</dbReference>
<keyword evidence="5" id="KW-1185">Reference proteome</keyword>
<dbReference type="PROSITE" id="PS51375">
    <property type="entry name" value="PPR"/>
    <property type="match status" value="6"/>
</dbReference>
<dbReference type="PANTHER" id="PTHR47926">
    <property type="entry name" value="PENTATRICOPEPTIDE REPEAT-CONTAINING PROTEIN"/>
    <property type="match status" value="1"/>
</dbReference>
<dbReference type="GO" id="GO:0009451">
    <property type="term" value="P:RNA modification"/>
    <property type="evidence" value="ECO:0007669"/>
    <property type="project" value="InterPro"/>
</dbReference>
<dbReference type="InterPro" id="IPR011990">
    <property type="entry name" value="TPR-like_helical_dom_sf"/>
</dbReference>
<dbReference type="Pfam" id="PF13041">
    <property type="entry name" value="PPR_2"/>
    <property type="match status" value="2"/>
</dbReference>
<reference evidence="4" key="1">
    <citation type="journal article" date="2018" name="DNA Res.">
        <title>Multiple hybrid de novo genome assembly of finger millet, an orphan allotetraploid crop.</title>
        <authorList>
            <person name="Hatakeyama M."/>
            <person name="Aluri S."/>
            <person name="Balachadran M.T."/>
            <person name="Sivarajan S.R."/>
            <person name="Patrignani A."/>
            <person name="Gruter S."/>
            <person name="Poveda L."/>
            <person name="Shimizu-Inatsugi R."/>
            <person name="Baeten J."/>
            <person name="Francoijs K.J."/>
            <person name="Nataraja K.N."/>
            <person name="Reddy Y.A.N."/>
            <person name="Phadnis S."/>
            <person name="Ravikumar R.L."/>
            <person name="Schlapbach R."/>
            <person name="Sreeman S.M."/>
            <person name="Shimizu K.K."/>
        </authorList>
    </citation>
    <scope>NUCLEOTIDE SEQUENCE</scope>
</reference>
<sequence length="637" mass="69495">MLSSPTFPIPDASAHCLLSSTRSTTASLQNAAAPIDIFSDESRLVNSYRHLAHKSQLRASACPSPSQASHLVGGMLRHARTPQAFLQFLAAEQLSPSAAAQCHAEATKLGYYTANVFVSTALLNLYCRSHRLHEAQRLFDEMPHRSAVTWSTLIHGHARCGGPGFAVGTFRDMLRDGVFPTESAVSSALVTCAKLEDAGVGAMVHCVGVRCGVSDDVVVGTALVNMYAKCHHLCVAHQVLEEMEEKNVATFTALIGGFAVNGRSHDAMLLLKEMEQSGVPPNMMTYSSLLSSFQCPDDINHARQVHCAVLKKGLEDNPYVLTTLLTMYSKCNSFEDFRNVRMAVSCHDQVSYSSVISGLSCLGIGDEAFQHFLEMRRQGILTDVFTFASMLKAVGSSSTLLEGRQLHALILKIGYVHDVNVQNGLISMYATCGEIVEAKVVFASTEAPDLVSWNSLLSGCAQHGYGREVIELFEQMKKLGVQPDYTTFQSVLRVCSHVGLVDKGIQFFNLMREKGPLDGARLEHYACMVDLLGRAGYLSEAESLINDMPMKPGLSVYRALLSSCQIHGNLEIAIRVSKRLIKIYPHDSSAHVQLSKAFAGDGHWDNAAEIREAMRDKGVVKAPAWSCIDDQMTSGRL</sequence>
<accession>A0AAV5BLK5</accession>
<dbReference type="InterPro" id="IPR002885">
    <property type="entry name" value="PPR_rpt"/>
</dbReference>
<feature type="repeat" description="PPR" evidence="3">
    <location>
        <begin position="115"/>
        <end position="145"/>
    </location>
</feature>
<dbReference type="NCBIfam" id="TIGR00756">
    <property type="entry name" value="PPR"/>
    <property type="match status" value="4"/>
</dbReference>
<protein>
    <recommendedName>
        <fullName evidence="6">Pentatricopeptide repeat-containing protein</fullName>
    </recommendedName>
</protein>
<feature type="repeat" description="PPR" evidence="3">
    <location>
        <begin position="449"/>
        <end position="483"/>
    </location>
</feature>
<dbReference type="SUPFAM" id="SSF48452">
    <property type="entry name" value="TPR-like"/>
    <property type="match status" value="1"/>
</dbReference>
<feature type="repeat" description="PPR" evidence="3">
    <location>
        <begin position="348"/>
        <end position="382"/>
    </location>
</feature>
<dbReference type="AlphaFoldDB" id="A0AAV5BLK5"/>
<feature type="repeat" description="PPR" evidence="3">
    <location>
        <begin position="484"/>
        <end position="518"/>
    </location>
</feature>
<feature type="repeat" description="PPR" evidence="3">
    <location>
        <begin position="146"/>
        <end position="180"/>
    </location>
</feature>
<dbReference type="Pfam" id="PF01535">
    <property type="entry name" value="PPR"/>
    <property type="match status" value="4"/>
</dbReference>
<dbReference type="InterPro" id="IPR046848">
    <property type="entry name" value="E_motif"/>
</dbReference>
<dbReference type="GO" id="GO:0003723">
    <property type="term" value="F:RNA binding"/>
    <property type="evidence" value="ECO:0007669"/>
    <property type="project" value="InterPro"/>
</dbReference>
<evidence type="ECO:0000313" key="4">
    <source>
        <dbReference type="EMBL" id="GJM87208.1"/>
    </source>
</evidence>
<feature type="repeat" description="PPR" evidence="3">
    <location>
        <begin position="247"/>
        <end position="281"/>
    </location>
</feature>